<comment type="caution">
    <text evidence="3">The sequence shown here is derived from an EMBL/GenBank/DDBJ whole genome shotgun (WGS) entry which is preliminary data.</text>
</comment>
<evidence type="ECO:0000313" key="3">
    <source>
        <dbReference type="EMBL" id="KAJ5353524.1"/>
    </source>
</evidence>
<reference evidence="3" key="2">
    <citation type="journal article" date="2023" name="IMA Fungus">
        <title>Comparative genomic study of the Penicillium genus elucidates a diverse pangenome and 15 lateral gene transfer events.</title>
        <authorList>
            <person name="Petersen C."/>
            <person name="Sorensen T."/>
            <person name="Nielsen M.R."/>
            <person name="Sondergaard T.E."/>
            <person name="Sorensen J.L."/>
            <person name="Fitzpatrick D.A."/>
            <person name="Frisvad J.C."/>
            <person name="Nielsen K.L."/>
        </authorList>
    </citation>
    <scope>NUCLEOTIDE SEQUENCE</scope>
    <source>
        <strain evidence="3">IBT 35675</strain>
    </source>
</reference>
<evidence type="ECO:0000259" key="2">
    <source>
        <dbReference type="Pfam" id="PF00724"/>
    </source>
</evidence>
<dbReference type="Proteomes" id="UP001148299">
    <property type="component" value="Unassembled WGS sequence"/>
</dbReference>
<sequence>MTNWPDVHIKAAPGVPFYTPAQSPPAGTARNPQTSGKPIPKLFQPLKIRNLSFQNRLGLAPMCQYSADDGHITPWHQTHYGGIAQRGPGLMIIEATGVLPEGRITPGCLGLWKDSQIAPLKEVVDFAHSQGQKIGIQLGHAGRKASTLPPGAIPFSPNDVVPKAMTEEDIVELKEAWESATKRALIAGVDFIEIHAAHGYLLSSFLSASSNQRTDRYGGSFENRTRLPLEVAQLTRDLVGPDMPVFLRVSGTDWLENSLPDEKGWKLEDTVEFARLLAEQGAVDLIDISSGGVHVAQKITSGPAFQAPLAAAVKKAVGDRLKVAAVGMINHGDLAEKILQEDNLDVILVGRAFQRDTGLAWHFAKDLDVEIAMAAQIRWGFTSFRNASEYIQPNSMKATIFD</sequence>
<dbReference type="PANTHER" id="PTHR43303:SF7">
    <property type="entry name" value="FLAVIN OXIDOREDUCTASE, PUTATIVE (AFU_ORTHOLOGUE AFUA_7G06420)-RELATED"/>
    <property type="match status" value="1"/>
</dbReference>
<name>A0A9W9R7C1_PENBR</name>
<keyword evidence="4" id="KW-1185">Reference proteome</keyword>
<reference evidence="3" key="1">
    <citation type="submission" date="2022-12" db="EMBL/GenBank/DDBJ databases">
        <authorList>
            <person name="Petersen C."/>
        </authorList>
    </citation>
    <scope>NUCLEOTIDE SEQUENCE</scope>
    <source>
        <strain evidence="3">IBT 35675</strain>
    </source>
</reference>
<dbReference type="InterPro" id="IPR044152">
    <property type="entry name" value="YqjM-like"/>
</dbReference>
<dbReference type="GO" id="GO:0050661">
    <property type="term" value="F:NADP binding"/>
    <property type="evidence" value="ECO:0007669"/>
    <property type="project" value="InterPro"/>
</dbReference>
<gene>
    <name evidence="3" type="ORF">N7541_006088</name>
</gene>
<evidence type="ECO:0000256" key="1">
    <source>
        <dbReference type="SAM" id="MobiDB-lite"/>
    </source>
</evidence>
<dbReference type="SUPFAM" id="SSF51395">
    <property type="entry name" value="FMN-linked oxidoreductases"/>
    <property type="match status" value="1"/>
</dbReference>
<protein>
    <submittedName>
        <fullName evidence="3">FMN-linked oxidoreductase</fullName>
    </submittedName>
</protein>
<feature type="domain" description="NADH:flavin oxidoreductase/NADH oxidase N-terminal" evidence="2">
    <location>
        <begin position="41"/>
        <end position="367"/>
    </location>
</feature>
<evidence type="ECO:0000313" key="4">
    <source>
        <dbReference type="Proteomes" id="UP001148299"/>
    </source>
</evidence>
<dbReference type="AlphaFoldDB" id="A0A9W9R7C1"/>
<accession>A0A9W9R7C1</accession>
<feature type="region of interest" description="Disordered" evidence="1">
    <location>
        <begin position="15"/>
        <end position="40"/>
    </location>
</feature>
<dbReference type="PANTHER" id="PTHR43303">
    <property type="entry name" value="NADPH DEHYDROGENASE C23G7.10C-RELATED"/>
    <property type="match status" value="1"/>
</dbReference>
<dbReference type="GO" id="GO:0010181">
    <property type="term" value="F:FMN binding"/>
    <property type="evidence" value="ECO:0007669"/>
    <property type="project" value="InterPro"/>
</dbReference>
<dbReference type="EMBL" id="JAPZBR010000005">
    <property type="protein sequence ID" value="KAJ5353524.1"/>
    <property type="molecule type" value="Genomic_DNA"/>
</dbReference>
<dbReference type="InterPro" id="IPR001155">
    <property type="entry name" value="OxRdtase_FMN_N"/>
</dbReference>
<dbReference type="InterPro" id="IPR013785">
    <property type="entry name" value="Aldolase_TIM"/>
</dbReference>
<dbReference type="Gene3D" id="3.20.20.70">
    <property type="entry name" value="Aldolase class I"/>
    <property type="match status" value="1"/>
</dbReference>
<proteinExistence type="predicted"/>
<dbReference type="GO" id="GO:0003959">
    <property type="term" value="F:NADPH dehydrogenase activity"/>
    <property type="evidence" value="ECO:0007669"/>
    <property type="project" value="InterPro"/>
</dbReference>
<dbReference type="CDD" id="cd02932">
    <property type="entry name" value="OYE_YqiM_FMN"/>
    <property type="match status" value="1"/>
</dbReference>
<dbReference type="Pfam" id="PF00724">
    <property type="entry name" value="Oxidored_FMN"/>
    <property type="match status" value="1"/>
</dbReference>
<organism evidence="3 4">
    <name type="scientific">Penicillium brevicompactum</name>
    <dbReference type="NCBI Taxonomy" id="5074"/>
    <lineage>
        <taxon>Eukaryota</taxon>
        <taxon>Fungi</taxon>
        <taxon>Dikarya</taxon>
        <taxon>Ascomycota</taxon>
        <taxon>Pezizomycotina</taxon>
        <taxon>Eurotiomycetes</taxon>
        <taxon>Eurotiomycetidae</taxon>
        <taxon>Eurotiales</taxon>
        <taxon>Aspergillaceae</taxon>
        <taxon>Penicillium</taxon>
    </lineage>
</organism>